<protein>
    <submittedName>
        <fullName evidence="1">Uncharacterized protein</fullName>
    </submittedName>
</protein>
<reference evidence="1 2" key="1">
    <citation type="submission" date="2019-08" db="EMBL/GenBank/DDBJ databases">
        <authorList>
            <person name="Chang H.C."/>
            <person name="Mun S.Y."/>
        </authorList>
    </citation>
    <scope>NUCLEOTIDE SEQUENCE [LARGE SCALE GENOMIC DNA]</scope>
    <source>
        <strain evidence="1 2">SK</strain>
    </source>
</reference>
<dbReference type="Proteomes" id="UP000516446">
    <property type="component" value="Chromosome"/>
</dbReference>
<evidence type="ECO:0000313" key="1">
    <source>
        <dbReference type="EMBL" id="QNT63933.1"/>
    </source>
</evidence>
<evidence type="ECO:0000313" key="2">
    <source>
        <dbReference type="Proteomes" id="UP000516446"/>
    </source>
</evidence>
<dbReference type="EMBL" id="CP043431">
    <property type="protein sequence ID" value="QNT63933.1"/>
    <property type="molecule type" value="Genomic_DNA"/>
</dbReference>
<name>A0A7H1MKE7_9LACO</name>
<sequence>MVYSKEEVSNWIEDLHLSTWGPTTIDWNEKVHRVHISVEYGRSEEVRKEIEKSVQSEIDNETTDKDNAQDFLDHLYVTDYMVED</sequence>
<organism evidence="1 2">
    <name type="scientific">Weissella koreensis</name>
    <dbReference type="NCBI Taxonomy" id="165096"/>
    <lineage>
        <taxon>Bacteria</taxon>
        <taxon>Bacillati</taxon>
        <taxon>Bacillota</taxon>
        <taxon>Bacilli</taxon>
        <taxon>Lactobacillales</taxon>
        <taxon>Lactobacillaceae</taxon>
        <taxon>Weissella</taxon>
    </lineage>
</organism>
<proteinExistence type="predicted"/>
<dbReference type="AlphaFoldDB" id="A0A7H1MKE7"/>
<dbReference type="RefSeq" id="WP_104914403.1">
    <property type="nucleotide sequence ID" value="NZ_CP026847.1"/>
</dbReference>
<accession>A0A7H1MKE7</accession>
<gene>
    <name evidence="1" type="ORF">FY536_00975</name>
</gene>
<keyword evidence="2" id="KW-1185">Reference proteome</keyword>